<accession>A0A409WPM6</accession>
<comment type="caution">
    <text evidence="1">The sequence shown here is derived from an EMBL/GenBank/DDBJ whole genome shotgun (WGS) entry which is preliminary data.</text>
</comment>
<protein>
    <submittedName>
        <fullName evidence="1">Uncharacterized protein</fullName>
    </submittedName>
</protein>
<keyword evidence="2" id="KW-1185">Reference proteome</keyword>
<reference evidence="1 2" key="1">
    <citation type="journal article" date="2018" name="Evol. Lett.">
        <title>Horizontal gene cluster transfer increased hallucinogenic mushroom diversity.</title>
        <authorList>
            <person name="Reynolds H.T."/>
            <person name="Vijayakumar V."/>
            <person name="Gluck-Thaler E."/>
            <person name="Korotkin H.B."/>
            <person name="Matheny P.B."/>
            <person name="Slot J.C."/>
        </authorList>
    </citation>
    <scope>NUCLEOTIDE SEQUENCE [LARGE SCALE GENOMIC DNA]</scope>
    <source>
        <strain evidence="1 2">2631</strain>
    </source>
</reference>
<dbReference type="AlphaFoldDB" id="A0A409WPM6"/>
<organism evidence="1 2">
    <name type="scientific">Psilocybe cyanescens</name>
    <dbReference type="NCBI Taxonomy" id="93625"/>
    <lineage>
        <taxon>Eukaryota</taxon>
        <taxon>Fungi</taxon>
        <taxon>Dikarya</taxon>
        <taxon>Basidiomycota</taxon>
        <taxon>Agaricomycotina</taxon>
        <taxon>Agaricomycetes</taxon>
        <taxon>Agaricomycetidae</taxon>
        <taxon>Agaricales</taxon>
        <taxon>Agaricineae</taxon>
        <taxon>Strophariaceae</taxon>
        <taxon>Psilocybe</taxon>
    </lineage>
</organism>
<name>A0A409WPM6_PSICY</name>
<gene>
    <name evidence="1" type="ORF">CVT25_001779</name>
</gene>
<dbReference type="EMBL" id="NHYD01003329">
    <property type="protein sequence ID" value="PPQ80452.1"/>
    <property type="molecule type" value="Genomic_DNA"/>
</dbReference>
<sequence length="212" mass="23810">MLHKRLLKLVISNLASEVLNDTDTDFKALLALVACTRVSPEFNYISRQFLKKFHLKSARSSCILLEILTQNPYICTYVHALKVVLRNPSNGQLYDPMDAIISRILDMLGDRRSGERNFRCLEIYAVDLDLHTGPVHWTARSPEFLSSVDKLIKSKSLTWVGISELSAPMDLIIKCASNVENLTIRRVKLCESDSGSGTSQSLEGPNICLTIR</sequence>
<dbReference type="InParanoid" id="A0A409WPM6"/>
<evidence type="ECO:0000313" key="2">
    <source>
        <dbReference type="Proteomes" id="UP000283269"/>
    </source>
</evidence>
<dbReference type="Proteomes" id="UP000283269">
    <property type="component" value="Unassembled WGS sequence"/>
</dbReference>
<proteinExistence type="predicted"/>
<evidence type="ECO:0000313" key="1">
    <source>
        <dbReference type="EMBL" id="PPQ80452.1"/>
    </source>
</evidence>